<evidence type="ECO:0000259" key="11">
    <source>
        <dbReference type="PROSITE" id="PS51669"/>
    </source>
</evidence>
<name>A0ABV7VQL7_9GAMM</name>
<feature type="domain" description="4Fe-4S Mo/W bis-MGD-type" evidence="11">
    <location>
        <begin position="1"/>
        <end position="57"/>
    </location>
</feature>
<sequence length="898" mass="99487">MTQTDTTCPYCGVGCGVSAKVVNGQPQPVSGLEQHPANLGRLCVKGSALHETLGHDGRLLQPFIDAQPVSWDHALDTVSRRIQQVIQQHGPQAVAFYGSGQLLTEDYYVANKLMKGFIGSANMDTNSRLCMASAVVGYKRAFGSDTVPGCYQDLEQTDLLLLVGSNAAWAHPVLFQRIRRAKAQNPAMKVVVIDPRRTASCDIADLHLALRPGSDVWLFQGLLAYLSQHDGLDQDFIEQHCQQFETTLQQALAQAANPEQVAQQCDLDVAQLRTCYQWFRDSRRCVSLYSMGVNQSRCGSDKANAIINVHLASGKIGKPGSCPFSITGQPNAMGGREVGGLANQLAAHMDFNADDCDRVQRFWQSPGIARSPGLKAIDLFAAAERGDIKFLWIMSTNPVVSMPDADRIKRALANVDTVVVSDCMADTDTMQYADIGLPAASWGEKNGTVSNSERRISRQRGFLPPPGEARPDWWIISQVGQRLGYRQQFDYHHPADIFREHARLSAFENNGQRDFDLSALTELNQAQYDALTPLQWPVNERYPNGRQRLFDDGHFYTATGKAQFVPLQATAALSVSQPPGRLIMNSGRIRDHWHTMTRTGQAARLNQHISEPFALLHPQDAKQRQLSDGQLVEVSNQRGRLLLRARVSDEQRHGEVFVPMHWSDRYSARARVSSLIDNTHDPLSGQPQLKISLVQARAYHPDWQATVFSRDDISRPGQRPLLQSLDYWASGRNEQGFFCELASRGDSRDWLQALRQQMAQQSSQPLHWVSFDDPKRRHYRRAAYDASGLVCLVYCRSGGQNSSLLNRAWLSQQLATGQPDSQLRMALLNGHPPGPQQDQGAIICSCFQVGDKAIQAAINAGHNNPEALGQQLRCGTNCGSCLPELQHLCDATAPTEIA</sequence>
<comment type="cofactor">
    <cofactor evidence="2">
        <name>[4Fe-4S] cluster</name>
        <dbReference type="ChEBI" id="CHEBI:49883"/>
    </cofactor>
</comment>
<dbReference type="EMBL" id="JBHRYB010000005">
    <property type="protein sequence ID" value="MFC3679818.1"/>
    <property type="molecule type" value="Genomic_DNA"/>
</dbReference>
<gene>
    <name evidence="12" type="ORF">ACFOMG_06800</name>
</gene>
<dbReference type="Gene3D" id="1.10.10.1100">
    <property type="entry name" value="BFD-like [2Fe-2S]-binding domain"/>
    <property type="match status" value="1"/>
</dbReference>
<dbReference type="SUPFAM" id="SSF53706">
    <property type="entry name" value="Formate dehydrogenase/DMSO reductase, domains 1-3"/>
    <property type="match status" value="1"/>
</dbReference>
<evidence type="ECO:0000256" key="6">
    <source>
        <dbReference type="ARBA" id="ARBA00022723"/>
    </source>
</evidence>
<proteinExistence type="inferred from homology"/>
<comment type="similarity">
    <text evidence="3">Belongs to the prokaryotic molybdopterin-containing oxidoreductase family. NasA/NapA/NarB subfamily.</text>
</comment>
<dbReference type="Pfam" id="PF04879">
    <property type="entry name" value="Molybdop_Fe4S4"/>
    <property type="match status" value="1"/>
</dbReference>
<keyword evidence="9" id="KW-0411">Iron-sulfur</keyword>
<dbReference type="Pfam" id="PF00384">
    <property type="entry name" value="Molybdopterin"/>
    <property type="match status" value="1"/>
</dbReference>
<keyword evidence="13" id="KW-1185">Reference proteome</keyword>
<dbReference type="Gene3D" id="2.40.40.20">
    <property type="match status" value="1"/>
</dbReference>
<dbReference type="InterPro" id="IPR050123">
    <property type="entry name" value="Prok_molybdopt-oxidoreductase"/>
</dbReference>
<dbReference type="Pfam" id="PF04324">
    <property type="entry name" value="Fer2_BFD"/>
    <property type="match status" value="1"/>
</dbReference>
<evidence type="ECO:0000256" key="2">
    <source>
        <dbReference type="ARBA" id="ARBA00001966"/>
    </source>
</evidence>
<dbReference type="PANTHER" id="PTHR43105">
    <property type="entry name" value="RESPIRATORY NITRATE REDUCTASE"/>
    <property type="match status" value="1"/>
</dbReference>
<dbReference type="Gene3D" id="3.40.50.740">
    <property type="match status" value="1"/>
</dbReference>
<evidence type="ECO:0000256" key="7">
    <source>
        <dbReference type="ARBA" id="ARBA00023002"/>
    </source>
</evidence>
<evidence type="ECO:0000256" key="1">
    <source>
        <dbReference type="ARBA" id="ARBA00001942"/>
    </source>
</evidence>
<dbReference type="InterPro" id="IPR041854">
    <property type="entry name" value="BFD-like_2Fe2S-bd_dom_sf"/>
</dbReference>
<comment type="cofactor">
    <cofactor evidence="1">
        <name>Mo-bis(molybdopterin guanine dinucleotide)</name>
        <dbReference type="ChEBI" id="CHEBI:60539"/>
    </cofactor>
</comment>
<evidence type="ECO:0000256" key="4">
    <source>
        <dbReference type="ARBA" id="ARBA00022485"/>
    </source>
</evidence>
<dbReference type="PROSITE" id="PS51669">
    <property type="entry name" value="4FE4S_MOW_BIS_MGD"/>
    <property type="match status" value="1"/>
</dbReference>
<dbReference type="InterPro" id="IPR041957">
    <property type="entry name" value="CT_Nitrate-R-NapA-like"/>
</dbReference>
<comment type="caution">
    <text evidence="12">The sequence shown here is derived from an EMBL/GenBank/DDBJ whole genome shotgun (WGS) entry which is preliminary data.</text>
</comment>
<evidence type="ECO:0000256" key="3">
    <source>
        <dbReference type="ARBA" id="ARBA00008747"/>
    </source>
</evidence>
<keyword evidence="5" id="KW-0500">Molybdenum</keyword>
<dbReference type="InterPro" id="IPR009010">
    <property type="entry name" value="Asp_de-COase-like_dom_sf"/>
</dbReference>
<evidence type="ECO:0000256" key="8">
    <source>
        <dbReference type="ARBA" id="ARBA00023004"/>
    </source>
</evidence>
<dbReference type="RefSeq" id="WP_376865604.1">
    <property type="nucleotide sequence ID" value="NZ_JBHRYB010000005.1"/>
</dbReference>
<dbReference type="PROSITE" id="PS00551">
    <property type="entry name" value="MOLYBDOPTERIN_PROK_1"/>
    <property type="match status" value="1"/>
</dbReference>
<dbReference type="InterPro" id="IPR027467">
    <property type="entry name" value="MopterinOxRdtase_cofactor_BS"/>
</dbReference>
<dbReference type="CDD" id="cd02754">
    <property type="entry name" value="MopB_Nitrate-R-NapA-like"/>
    <property type="match status" value="1"/>
</dbReference>
<keyword evidence="10" id="KW-0534">Nitrate assimilation</keyword>
<keyword evidence="6" id="KW-0479">Metal-binding</keyword>
<evidence type="ECO:0000313" key="13">
    <source>
        <dbReference type="Proteomes" id="UP001595722"/>
    </source>
</evidence>
<dbReference type="SMART" id="SM00926">
    <property type="entry name" value="Molybdop_Fe4S4"/>
    <property type="match status" value="1"/>
</dbReference>
<organism evidence="12 13">
    <name type="scientific">Bacterioplanoides pacificum</name>
    <dbReference type="NCBI Taxonomy" id="1171596"/>
    <lineage>
        <taxon>Bacteria</taxon>
        <taxon>Pseudomonadati</taxon>
        <taxon>Pseudomonadota</taxon>
        <taxon>Gammaproteobacteria</taxon>
        <taxon>Oceanospirillales</taxon>
        <taxon>Oceanospirillaceae</taxon>
        <taxon>Bacterioplanoides</taxon>
    </lineage>
</organism>
<dbReference type="InterPro" id="IPR006657">
    <property type="entry name" value="MoPterin_dinucl-bd_dom"/>
</dbReference>
<dbReference type="Proteomes" id="UP001595722">
    <property type="component" value="Unassembled WGS sequence"/>
</dbReference>
<keyword evidence="4" id="KW-0004">4Fe-4S</keyword>
<dbReference type="InterPro" id="IPR007419">
    <property type="entry name" value="BFD-like_2Fe2S-bd_dom"/>
</dbReference>
<evidence type="ECO:0000256" key="10">
    <source>
        <dbReference type="ARBA" id="ARBA00023063"/>
    </source>
</evidence>
<protein>
    <submittedName>
        <fullName evidence="12">Molybdopterin-dependent oxidoreductase</fullName>
    </submittedName>
</protein>
<dbReference type="CDD" id="cd02791">
    <property type="entry name" value="MopB_CT_Nitrate-R-NapA-like"/>
    <property type="match status" value="1"/>
</dbReference>
<evidence type="ECO:0000256" key="9">
    <source>
        <dbReference type="ARBA" id="ARBA00023014"/>
    </source>
</evidence>
<dbReference type="Pfam" id="PF01568">
    <property type="entry name" value="Molydop_binding"/>
    <property type="match status" value="1"/>
</dbReference>
<dbReference type="Gene3D" id="2.20.25.90">
    <property type="entry name" value="ADC-like domains"/>
    <property type="match status" value="1"/>
</dbReference>
<keyword evidence="8" id="KW-0408">Iron</keyword>
<dbReference type="SUPFAM" id="SSF50692">
    <property type="entry name" value="ADC-like"/>
    <property type="match status" value="1"/>
</dbReference>
<dbReference type="InterPro" id="IPR006656">
    <property type="entry name" value="Mopterin_OxRdtase"/>
</dbReference>
<dbReference type="PANTHER" id="PTHR43105:SF9">
    <property type="entry name" value="NADPH-FE(3+) OXIDOREDUCTASE SUBUNIT ALPHA"/>
    <property type="match status" value="1"/>
</dbReference>
<keyword evidence="7" id="KW-0560">Oxidoreductase</keyword>
<evidence type="ECO:0000313" key="12">
    <source>
        <dbReference type="EMBL" id="MFC3679818.1"/>
    </source>
</evidence>
<accession>A0ABV7VQL7</accession>
<evidence type="ECO:0000256" key="5">
    <source>
        <dbReference type="ARBA" id="ARBA00022505"/>
    </source>
</evidence>
<dbReference type="Gene3D" id="3.40.228.10">
    <property type="entry name" value="Dimethylsulfoxide Reductase, domain 2"/>
    <property type="match status" value="1"/>
</dbReference>
<dbReference type="InterPro" id="IPR006963">
    <property type="entry name" value="Mopterin_OxRdtase_4Fe-4S_dom"/>
</dbReference>
<reference evidence="13" key="1">
    <citation type="journal article" date="2019" name="Int. J. Syst. Evol. Microbiol.">
        <title>The Global Catalogue of Microorganisms (GCM) 10K type strain sequencing project: providing services to taxonomists for standard genome sequencing and annotation.</title>
        <authorList>
            <consortium name="The Broad Institute Genomics Platform"/>
            <consortium name="The Broad Institute Genome Sequencing Center for Infectious Disease"/>
            <person name="Wu L."/>
            <person name="Ma J."/>
        </authorList>
    </citation>
    <scope>NUCLEOTIDE SEQUENCE [LARGE SCALE GENOMIC DNA]</scope>
    <source>
        <strain evidence="13">KCTC 42424</strain>
    </source>
</reference>